<comment type="caution">
    <text evidence="1">The sequence shown here is derived from an EMBL/GenBank/DDBJ whole genome shotgun (WGS) entry which is preliminary data.</text>
</comment>
<organism evidence="1 2">
    <name type="scientific">Alternaria gaisen</name>
    <dbReference type="NCBI Taxonomy" id="167740"/>
    <lineage>
        <taxon>Eukaryota</taxon>
        <taxon>Fungi</taxon>
        <taxon>Dikarya</taxon>
        <taxon>Ascomycota</taxon>
        <taxon>Pezizomycotina</taxon>
        <taxon>Dothideomycetes</taxon>
        <taxon>Pleosporomycetidae</taxon>
        <taxon>Pleosporales</taxon>
        <taxon>Pleosporineae</taxon>
        <taxon>Pleosporaceae</taxon>
        <taxon>Alternaria</taxon>
        <taxon>Alternaria sect. Alternaria</taxon>
    </lineage>
</organism>
<name>A0ACB6FCZ1_9PLEO</name>
<evidence type="ECO:0000313" key="1">
    <source>
        <dbReference type="EMBL" id="KAB2102294.1"/>
    </source>
</evidence>
<accession>A0ACB6FCZ1</accession>
<reference evidence="1 2" key="1">
    <citation type="journal article" date="2019" name="bioRxiv">
        <title>Genomics, evolutionary history and diagnostics of the Alternaria alternata species group including apple and Asian pear pathotypes.</title>
        <authorList>
            <person name="Armitage A.D."/>
            <person name="Cockerton H.M."/>
            <person name="Sreenivasaprasad S."/>
            <person name="Woodhall J.W."/>
            <person name="Lane C.R."/>
            <person name="Harrison R.J."/>
            <person name="Clarkson J.P."/>
        </authorList>
    </citation>
    <scope>NUCLEOTIDE SEQUENCE [LARGE SCALE GENOMIC DNA]</scope>
    <source>
        <strain evidence="1 2">FERA 650</strain>
    </source>
</reference>
<protein>
    <submittedName>
        <fullName evidence="1">Uncharacterized protein</fullName>
    </submittedName>
</protein>
<keyword evidence="2" id="KW-1185">Reference proteome</keyword>
<gene>
    <name evidence="1" type="ORF">AG0111_0g9970</name>
</gene>
<dbReference type="Proteomes" id="UP000293547">
    <property type="component" value="Unassembled WGS sequence"/>
</dbReference>
<proteinExistence type="predicted"/>
<sequence length="329" mass="37275">MDSFHTTSAARASSPLSRPSTASPMKCSNNSSPVYTTSRPLPSLPFSAITRPTVRTNRYPWDDNSEDETGPQSQSGTAVENIISQPQPLSYTYDTFMCDTRSTEQQHPIDMPDHNKYVKSILARSRRDQNVLPSPPYLIHGQYIEGPSAGAMHNNERSIIRRPTTEDYLRSDHPLPVPPPEYDSDQDLPVIEPDFYLPENFHNEHEPQQVDTQFQESCLTVPERHSAAANALTHPKSAIEPSYKHSKPDIISNLHVPVLAYEPTMPEHYGTPERVPTISVDMYQPALGGLQMVSGMQRGCSKRDRVRRWMKGHNPFRRGREFGRQQKDQ</sequence>
<dbReference type="EMBL" id="PDWZ02000010">
    <property type="protein sequence ID" value="KAB2102294.1"/>
    <property type="molecule type" value="Genomic_DNA"/>
</dbReference>
<evidence type="ECO:0000313" key="2">
    <source>
        <dbReference type="Proteomes" id="UP000293547"/>
    </source>
</evidence>